<evidence type="ECO:0000313" key="8">
    <source>
        <dbReference type="EMBL" id="KPM48400.1"/>
    </source>
</evidence>
<evidence type="ECO:0000256" key="3">
    <source>
        <dbReference type="ARBA" id="ARBA00023027"/>
    </source>
</evidence>
<comment type="cofactor">
    <cofactor evidence="1">
        <name>NAD(+)</name>
        <dbReference type="ChEBI" id="CHEBI:57540"/>
    </cofactor>
</comment>
<evidence type="ECO:0000256" key="1">
    <source>
        <dbReference type="ARBA" id="ARBA00001911"/>
    </source>
</evidence>
<protein>
    <submittedName>
        <fullName evidence="8">3-dehydroquinate synthase</fullName>
        <ecNumber evidence="8">4.2.3.4</ecNumber>
    </submittedName>
</protein>
<dbReference type="EC" id="4.2.3.4" evidence="8"/>
<keyword evidence="2" id="KW-0028">Amino-acid biosynthesis</keyword>
<dbReference type="AlphaFoldDB" id="A0A0P7C564"/>
<dbReference type="InterPro" id="IPR050071">
    <property type="entry name" value="Dehydroquinate_synthase"/>
</dbReference>
<dbReference type="PANTHER" id="PTHR43622">
    <property type="entry name" value="3-DEHYDROQUINATE SYNTHASE"/>
    <property type="match status" value="1"/>
</dbReference>
<dbReference type="CDD" id="cd08198">
    <property type="entry name" value="DHQS-like"/>
    <property type="match status" value="1"/>
</dbReference>
<evidence type="ECO:0000256" key="4">
    <source>
        <dbReference type="ARBA" id="ARBA00023141"/>
    </source>
</evidence>
<dbReference type="NCBIfam" id="NF004852">
    <property type="entry name" value="PRK06203.1"/>
    <property type="match status" value="1"/>
</dbReference>
<feature type="domain" description="3-dehydroquinate synthase C-terminal" evidence="7">
    <location>
        <begin position="195"/>
        <end position="324"/>
    </location>
</feature>
<dbReference type="InterPro" id="IPR056179">
    <property type="entry name" value="DHQS_C"/>
</dbReference>
<dbReference type="Pfam" id="PF01761">
    <property type="entry name" value="DHQ_synthase"/>
    <property type="match status" value="1"/>
</dbReference>
<accession>A0A0P7C564</accession>
<dbReference type="GO" id="GO:0009073">
    <property type="term" value="P:aromatic amino acid family biosynthetic process"/>
    <property type="evidence" value="ECO:0007669"/>
    <property type="project" value="UniProtKB-KW"/>
</dbReference>
<dbReference type="EMBL" id="LGTQ01000006">
    <property type="protein sequence ID" value="KPM48400.1"/>
    <property type="molecule type" value="Genomic_DNA"/>
</dbReference>
<dbReference type="InterPro" id="IPR030960">
    <property type="entry name" value="DHQS/DOIS_N"/>
</dbReference>
<sequence length="392" mass="43408">MNIKQRFEVPFEYSIEFTEGVFEPENTLLSDFIAGEKGPSQVKVGVIIDQSVAQNHPTLISKIDDYFKAIPGVSLSHEPVVITGGEEAKNNLNTFKEVLDVIDQGKIDRHSYLIGIGGGAVLDMVGFAAAIGHRGIRHIRIPTTVLSQNDSGVGVKNGINFFGKKNFLGAFTPPVLVINDFHFLTTLSDRDWRSGMSEAVKVALIKDKTFFNWLEENAEKLAHRDLEAMKVLVFECARLHADHIVGNNDPFESGSSRPLDFGHWAAHKMEQLTQFEIKHGEAVAIGIAFDIYYGGLAEIMSSDSSERVINVLHKLGFDTYHPVLLNETQSAINPELIKGLEEFREHLGGELTITMVPEIGTKIDVHQMDIDLLNQAALNLKKTIRNHVAAEA</sequence>
<dbReference type="RefSeq" id="WP_055145897.1">
    <property type="nucleotide sequence ID" value="NZ_JXSZ01000006.1"/>
</dbReference>
<evidence type="ECO:0000313" key="9">
    <source>
        <dbReference type="Proteomes" id="UP000050454"/>
    </source>
</evidence>
<dbReference type="OrthoDB" id="9806583at2"/>
<evidence type="ECO:0000256" key="5">
    <source>
        <dbReference type="ARBA" id="ARBA00023239"/>
    </source>
</evidence>
<organism evidence="8 9">
    <name type="scientific">Jiulongibacter sediminis</name>
    <dbReference type="NCBI Taxonomy" id="1605367"/>
    <lineage>
        <taxon>Bacteria</taxon>
        <taxon>Pseudomonadati</taxon>
        <taxon>Bacteroidota</taxon>
        <taxon>Cytophagia</taxon>
        <taxon>Cytophagales</taxon>
        <taxon>Leadbetterellaceae</taxon>
        <taxon>Jiulongibacter</taxon>
    </lineage>
</organism>
<feature type="domain" description="3-dehydroquinate synthase N-terminal" evidence="6">
    <location>
        <begin position="80"/>
        <end position="193"/>
    </location>
</feature>
<dbReference type="STRING" id="1605367.AFM12_07105"/>
<dbReference type="Gene3D" id="3.40.50.1970">
    <property type="match status" value="1"/>
</dbReference>
<dbReference type="Gene3D" id="1.20.1090.10">
    <property type="entry name" value="Dehydroquinate synthase-like - alpha domain"/>
    <property type="match status" value="1"/>
</dbReference>
<dbReference type="PATRIC" id="fig|1605367.3.peg.2793"/>
<reference evidence="8 9" key="1">
    <citation type="submission" date="2015-07" db="EMBL/GenBank/DDBJ databases">
        <title>The draft genome sequence of Leadbetterella sp. JN14-9.</title>
        <authorList>
            <person name="Liu Y."/>
            <person name="Du J."/>
            <person name="Shao Z."/>
        </authorList>
    </citation>
    <scope>NUCLEOTIDE SEQUENCE [LARGE SCALE GENOMIC DNA]</scope>
    <source>
        <strain evidence="8 9">JN14-9</strain>
    </source>
</reference>
<dbReference type="Proteomes" id="UP000050454">
    <property type="component" value="Unassembled WGS sequence"/>
</dbReference>
<keyword evidence="9" id="KW-1185">Reference proteome</keyword>
<dbReference type="GO" id="GO:0003856">
    <property type="term" value="F:3-dehydroquinate synthase activity"/>
    <property type="evidence" value="ECO:0007669"/>
    <property type="project" value="UniProtKB-EC"/>
</dbReference>
<dbReference type="SUPFAM" id="SSF56796">
    <property type="entry name" value="Dehydroquinate synthase-like"/>
    <property type="match status" value="1"/>
</dbReference>
<keyword evidence="5 8" id="KW-0456">Lyase</keyword>
<keyword evidence="4" id="KW-0057">Aromatic amino acid biosynthesis</keyword>
<dbReference type="PANTHER" id="PTHR43622:SF7">
    <property type="entry name" value="3-DEHYDROQUINATE SYNTHASE, CHLOROPLASTIC"/>
    <property type="match status" value="1"/>
</dbReference>
<dbReference type="GO" id="GO:0008652">
    <property type="term" value="P:amino acid biosynthetic process"/>
    <property type="evidence" value="ECO:0007669"/>
    <property type="project" value="UniProtKB-KW"/>
</dbReference>
<gene>
    <name evidence="8" type="primary">aroB</name>
    <name evidence="8" type="ORF">AFM12_07105</name>
</gene>
<keyword evidence="3" id="KW-0520">NAD</keyword>
<comment type="caution">
    <text evidence="8">The sequence shown here is derived from an EMBL/GenBank/DDBJ whole genome shotgun (WGS) entry which is preliminary data.</text>
</comment>
<evidence type="ECO:0000259" key="7">
    <source>
        <dbReference type="Pfam" id="PF24621"/>
    </source>
</evidence>
<dbReference type="Pfam" id="PF24621">
    <property type="entry name" value="DHQS_C"/>
    <property type="match status" value="1"/>
</dbReference>
<name>A0A0P7C564_9BACT</name>
<evidence type="ECO:0000256" key="2">
    <source>
        <dbReference type="ARBA" id="ARBA00022605"/>
    </source>
</evidence>
<proteinExistence type="predicted"/>
<evidence type="ECO:0000259" key="6">
    <source>
        <dbReference type="Pfam" id="PF01761"/>
    </source>
</evidence>